<comment type="caution">
    <text evidence="3">The sequence shown here is derived from an EMBL/GenBank/DDBJ whole genome shotgun (WGS) entry which is preliminary data.</text>
</comment>
<name>A0ABP9AQP7_9SPHI</name>
<keyword evidence="1" id="KW-0812">Transmembrane</keyword>
<accession>A0ABP9AQP7</accession>
<evidence type="ECO:0000256" key="1">
    <source>
        <dbReference type="SAM" id="Phobius"/>
    </source>
</evidence>
<reference evidence="4" key="1">
    <citation type="journal article" date="2019" name="Int. J. Syst. Evol. Microbiol.">
        <title>The Global Catalogue of Microorganisms (GCM) 10K type strain sequencing project: providing services to taxonomists for standard genome sequencing and annotation.</title>
        <authorList>
            <consortium name="The Broad Institute Genomics Platform"/>
            <consortium name="The Broad Institute Genome Sequencing Center for Infectious Disease"/>
            <person name="Wu L."/>
            <person name="Ma J."/>
        </authorList>
    </citation>
    <scope>NUCLEOTIDE SEQUENCE [LARGE SCALE GENOMIC DNA]</scope>
    <source>
        <strain evidence="4">JCM 18200</strain>
    </source>
</reference>
<dbReference type="Pfam" id="PF22570">
    <property type="entry name" value="LiaF-TM"/>
    <property type="match status" value="1"/>
</dbReference>
<dbReference type="Proteomes" id="UP001501411">
    <property type="component" value="Unassembled WGS sequence"/>
</dbReference>
<protein>
    <recommendedName>
        <fullName evidence="2">LiaF transmembrane domain-containing protein</fullName>
    </recommendedName>
</protein>
<dbReference type="EMBL" id="BAABIQ010000005">
    <property type="protein sequence ID" value="GAA4784526.1"/>
    <property type="molecule type" value="Genomic_DNA"/>
</dbReference>
<organism evidence="3 4">
    <name type="scientific">Olivibacter ginsenosidimutans</name>
    <dbReference type="NCBI Taxonomy" id="1176537"/>
    <lineage>
        <taxon>Bacteria</taxon>
        <taxon>Pseudomonadati</taxon>
        <taxon>Bacteroidota</taxon>
        <taxon>Sphingobacteriia</taxon>
        <taxon>Sphingobacteriales</taxon>
        <taxon>Sphingobacteriaceae</taxon>
        <taxon>Olivibacter</taxon>
    </lineage>
</organism>
<feature type="transmembrane region" description="Helical" evidence="1">
    <location>
        <begin position="58"/>
        <end position="76"/>
    </location>
</feature>
<feature type="transmembrane region" description="Helical" evidence="1">
    <location>
        <begin position="35"/>
        <end position="51"/>
    </location>
</feature>
<keyword evidence="4" id="KW-1185">Reference proteome</keyword>
<keyword evidence="1" id="KW-0472">Membrane</keyword>
<keyword evidence="1" id="KW-1133">Transmembrane helix</keyword>
<gene>
    <name evidence="3" type="ORF">GCM10023231_10310</name>
</gene>
<proteinExistence type="predicted"/>
<feature type="domain" description="LiaF transmembrane" evidence="2">
    <location>
        <begin position="8"/>
        <end position="69"/>
    </location>
</feature>
<dbReference type="InterPro" id="IPR054331">
    <property type="entry name" value="LiaF_TM"/>
</dbReference>
<feature type="transmembrane region" description="Helical" evidence="1">
    <location>
        <begin position="7"/>
        <end position="29"/>
    </location>
</feature>
<evidence type="ECO:0000313" key="3">
    <source>
        <dbReference type="EMBL" id="GAA4784526.1"/>
    </source>
</evidence>
<evidence type="ECO:0000259" key="2">
    <source>
        <dbReference type="Pfam" id="PF22570"/>
    </source>
</evidence>
<evidence type="ECO:0000313" key="4">
    <source>
        <dbReference type="Proteomes" id="UP001501411"/>
    </source>
</evidence>
<sequence>MNRDRLNWGLVLLFIGIMWLLSNTGTISFHWFSLWRFWPVFLIILGVNLMLPRQRIGNVISVVITIAALAFIGYQASKPSNSWLPIPGMHVSYQDDDADTMDEDTTGGSKTANFASPYDPTIKQANLEIKGGAVAYKMKGLTTDLFSAETKGRFSKHFLQTTKSDSVATVNFQMKNTKKKKSWDLKDDNNEVLMALNEHPLWDIRIDVGAGAVEFDLSPYKVKHLTLKGGAASFETRLGMPIGETVVDAESGVANVEIEIPKTAAARIFIKSGLSSKEFPGFIKEDDDTYVTENVNQATEKFLINLKGGLSSFTVRRY</sequence>
<dbReference type="RefSeq" id="WP_345230654.1">
    <property type="nucleotide sequence ID" value="NZ_BAABIQ010000005.1"/>
</dbReference>